<dbReference type="PROSITE" id="PS51257">
    <property type="entry name" value="PROKAR_LIPOPROTEIN"/>
    <property type="match status" value="1"/>
</dbReference>
<proteinExistence type="predicted"/>
<sequence>MLKTTLQLSTLVLSSFLFIACGNSDNSTTPAKDSLSVDLKLPDSLTGGGSTQQTTSKTLSQNSVSKIQQITRSAKSGTGQPCFYNGINDDEPFRNGYQTTKFMVSVMASWTCIADLLIDISTVVPHDGLIKETDNNIDNANYDADEPTHYNVIDESATQTTINMYYGYNRSSPPVTGEAPQFYISWDKQSDTDYQGRMVVNASGVNWDNRKADDPVMMRMDFNFNSTTQTADMFLQFDANNQWADGMRINITKDLTASPLDQVYLARGLINMKAQFLPVASISEIPQIQLFTASDGFGNGAAITEIQDMSLPLLLNQSTNNHLGNYLFSKKDTYFFSFDQNWEYINKTIVSAEYRGGRTTAATGGSWVPFDPSLDIIISAMPTLDADYFSGSKCTNNGDDCTTLLNAVFDFTGGFAGHEQNQGSDPADWRSSAINNAVYLSSVYPNSINWNNAFDLSFTPATVQ</sequence>
<reference evidence="1" key="1">
    <citation type="submission" date="2018-06" db="EMBL/GenBank/DDBJ databases">
        <authorList>
            <person name="Zhirakovskaya E."/>
        </authorList>
    </citation>
    <scope>NUCLEOTIDE SEQUENCE</scope>
</reference>
<dbReference type="AlphaFoldDB" id="A0A3B0YJT9"/>
<dbReference type="EMBL" id="UOFI01000132">
    <property type="protein sequence ID" value="VAW68586.1"/>
    <property type="molecule type" value="Genomic_DNA"/>
</dbReference>
<name>A0A3B0YJT9_9ZZZZ</name>
<accession>A0A3B0YJT9</accession>
<protein>
    <submittedName>
        <fullName evidence="1">Uncharacterized protein</fullName>
    </submittedName>
</protein>
<organism evidence="1">
    <name type="scientific">hydrothermal vent metagenome</name>
    <dbReference type="NCBI Taxonomy" id="652676"/>
    <lineage>
        <taxon>unclassified sequences</taxon>
        <taxon>metagenomes</taxon>
        <taxon>ecological metagenomes</taxon>
    </lineage>
</organism>
<evidence type="ECO:0000313" key="1">
    <source>
        <dbReference type="EMBL" id="VAW68586.1"/>
    </source>
</evidence>
<gene>
    <name evidence="1" type="ORF">MNBD_GAMMA09-3216</name>
</gene>